<dbReference type="Pfam" id="PF05721">
    <property type="entry name" value="PhyH"/>
    <property type="match status" value="1"/>
</dbReference>
<dbReference type="STRING" id="327939.BIW53_07890"/>
<organism evidence="1 2">
    <name type="scientific">Pseudoalteromonas byunsanensis</name>
    <dbReference type="NCBI Taxonomy" id="327939"/>
    <lineage>
        <taxon>Bacteria</taxon>
        <taxon>Pseudomonadati</taxon>
        <taxon>Pseudomonadota</taxon>
        <taxon>Gammaproteobacteria</taxon>
        <taxon>Alteromonadales</taxon>
        <taxon>Pseudoalteromonadaceae</taxon>
        <taxon>Pseudoalteromonas</taxon>
    </lineage>
</organism>
<dbReference type="Gene3D" id="2.60.120.620">
    <property type="entry name" value="q2cbj1_9rhob like domain"/>
    <property type="match status" value="1"/>
</dbReference>
<evidence type="ECO:0000313" key="1">
    <source>
        <dbReference type="EMBL" id="OHU95742.1"/>
    </source>
</evidence>
<dbReference type="PANTHER" id="PTHR20883:SF46">
    <property type="entry name" value="PHYTANOYL-COA HYDROXYLASE"/>
    <property type="match status" value="1"/>
</dbReference>
<accession>A0A1S1N8I7</accession>
<evidence type="ECO:0008006" key="3">
    <source>
        <dbReference type="Google" id="ProtNLM"/>
    </source>
</evidence>
<comment type="caution">
    <text evidence="1">The sequence shown here is derived from an EMBL/GenBank/DDBJ whole genome shotgun (WGS) entry which is preliminary data.</text>
</comment>
<reference evidence="1 2" key="1">
    <citation type="submission" date="2016-10" db="EMBL/GenBank/DDBJ databases">
        <title>Pseudoalteromonas amylolytica sp. nov., isolated from the surface seawater.</title>
        <authorList>
            <person name="Wu Y.-H."/>
            <person name="Cheng H."/>
            <person name="Jin X.-B."/>
            <person name="Wang C.-S."/>
            <person name="Xu X.-W."/>
        </authorList>
    </citation>
    <scope>NUCLEOTIDE SEQUENCE [LARGE SCALE GENOMIC DNA]</scope>
    <source>
        <strain evidence="1 2">JCM 12483</strain>
    </source>
</reference>
<dbReference type="GO" id="GO:0005506">
    <property type="term" value="F:iron ion binding"/>
    <property type="evidence" value="ECO:0007669"/>
    <property type="project" value="UniProtKB-ARBA"/>
</dbReference>
<keyword evidence="2" id="KW-1185">Reference proteome</keyword>
<dbReference type="Proteomes" id="UP000180253">
    <property type="component" value="Unassembled WGS sequence"/>
</dbReference>
<evidence type="ECO:0000313" key="2">
    <source>
        <dbReference type="Proteomes" id="UP000180253"/>
    </source>
</evidence>
<dbReference type="AlphaFoldDB" id="A0A1S1N8I7"/>
<proteinExistence type="predicted"/>
<dbReference type="OrthoDB" id="9814777at2"/>
<dbReference type="InterPro" id="IPR008775">
    <property type="entry name" value="Phytyl_CoA_dOase-like"/>
</dbReference>
<dbReference type="PANTHER" id="PTHR20883">
    <property type="entry name" value="PHYTANOYL-COA DIOXYGENASE DOMAIN CONTAINING 1"/>
    <property type="match status" value="1"/>
</dbReference>
<dbReference type="GO" id="GO:0016706">
    <property type="term" value="F:2-oxoglutarate-dependent dioxygenase activity"/>
    <property type="evidence" value="ECO:0007669"/>
    <property type="project" value="UniProtKB-ARBA"/>
</dbReference>
<dbReference type="EMBL" id="MNAN01000028">
    <property type="protein sequence ID" value="OHU95742.1"/>
    <property type="molecule type" value="Genomic_DNA"/>
</dbReference>
<dbReference type="RefSeq" id="WP_070991317.1">
    <property type="nucleotide sequence ID" value="NZ_CBCSHD010000001.1"/>
</dbReference>
<sequence>MIESIAKQFNRNGYYLCEDIGIPKELFAAAKEGAYRLLEQNYTDNAKPWGYTGNKEEELTRIEQVHIADNALQRLITHPSVGRWAAELTGAKRVKVWGSQLYFKPSGSDNRGHVGFHRDSEHMPYFKSGAITAWLPLVDIGEDSGPLVVVKGSHLWPKSTQFSGAGEQDLEYQKRKIIEELDGQNWKEKAMLMQVGGVSFHHHDALHGSYSNTSAICRCAIAIGLITEQMEIDVLAPAFGYDLIINEPSFCPVIFNRE</sequence>
<name>A0A1S1N8I7_9GAMM</name>
<protein>
    <recommendedName>
        <fullName evidence="3">Phytanoyl-CoA dioxygenase</fullName>
    </recommendedName>
</protein>
<gene>
    <name evidence="1" type="ORF">BIW53_07890</name>
</gene>
<dbReference type="SUPFAM" id="SSF51197">
    <property type="entry name" value="Clavaminate synthase-like"/>
    <property type="match status" value="1"/>
</dbReference>